<dbReference type="SUPFAM" id="SSF52540">
    <property type="entry name" value="P-loop containing nucleoside triphosphate hydrolases"/>
    <property type="match status" value="1"/>
</dbReference>
<evidence type="ECO:0008006" key="7">
    <source>
        <dbReference type="Google" id="ProtNLM"/>
    </source>
</evidence>
<evidence type="ECO:0000256" key="1">
    <source>
        <dbReference type="ARBA" id="ARBA00022741"/>
    </source>
</evidence>
<dbReference type="GeneTree" id="ENSGT00940000155883"/>
<name>A0ABI7W0X0_FELCA</name>
<keyword evidence="6" id="KW-1185">Reference proteome</keyword>
<dbReference type="Gene3D" id="1.10.400.10">
    <property type="entry name" value="GI Alpha 1, domain 2-like"/>
    <property type="match status" value="1"/>
</dbReference>
<dbReference type="Gene3D" id="3.40.50.300">
    <property type="entry name" value="P-loop containing nucleotide triphosphate hydrolases"/>
    <property type="match status" value="1"/>
</dbReference>
<reference evidence="5 6" key="1">
    <citation type="submission" date="2021-02" db="EMBL/GenBank/DDBJ databases">
        <title>Safari Cat Assemblies.</title>
        <authorList>
            <person name="Bredemeyer K.R."/>
            <person name="Murphy W.J."/>
        </authorList>
    </citation>
    <scope>NUCLEOTIDE SEQUENCE [LARGE SCALE GENOMIC DNA]</scope>
</reference>
<evidence type="ECO:0000256" key="2">
    <source>
        <dbReference type="ARBA" id="ARBA00022842"/>
    </source>
</evidence>
<dbReference type="PANTHER" id="PTHR10218:SF363">
    <property type="entry name" value="G PROTEIN SUBUNIT ALPHA O1"/>
    <property type="match status" value="1"/>
</dbReference>
<protein>
    <recommendedName>
        <fullName evidence="7">G protein subunit alpha o1</fullName>
    </recommendedName>
</protein>
<evidence type="ECO:0000313" key="5">
    <source>
        <dbReference type="Ensembl" id="ENSFCTP00005004002.1"/>
    </source>
</evidence>
<dbReference type="InterPro" id="IPR011025">
    <property type="entry name" value="GproteinA_insert"/>
</dbReference>
<dbReference type="Pfam" id="PF00503">
    <property type="entry name" value="G-alpha"/>
    <property type="match status" value="1"/>
</dbReference>
<dbReference type="InterPro" id="IPR027417">
    <property type="entry name" value="P-loop_NTPase"/>
</dbReference>
<dbReference type="SMART" id="SM00275">
    <property type="entry name" value="G_alpha"/>
    <property type="match status" value="1"/>
</dbReference>
<evidence type="ECO:0000256" key="3">
    <source>
        <dbReference type="ARBA" id="ARBA00023134"/>
    </source>
</evidence>
<keyword evidence="3" id="KW-0342">GTP-binding</keyword>
<evidence type="ECO:0000256" key="4">
    <source>
        <dbReference type="ARBA" id="ARBA00023224"/>
    </source>
</evidence>
<dbReference type="Ensembl" id="ENSFCTT00005006316.1">
    <property type="protein sequence ID" value="ENSFCTP00005004002.1"/>
    <property type="gene ID" value="ENSFCTG00005002377.1"/>
</dbReference>
<gene>
    <name evidence="5" type="primary">GNAO1</name>
</gene>
<dbReference type="Proteomes" id="UP000823872">
    <property type="component" value="Chromosome E2"/>
</dbReference>
<dbReference type="PANTHER" id="PTHR10218">
    <property type="entry name" value="GTP-BINDING PROTEIN ALPHA SUBUNIT"/>
    <property type="match status" value="1"/>
</dbReference>
<organism evidence="5 6">
    <name type="scientific">Felis catus</name>
    <name type="common">Cat</name>
    <name type="synonym">Felis silvestris catus</name>
    <dbReference type="NCBI Taxonomy" id="9685"/>
    <lineage>
        <taxon>Eukaryota</taxon>
        <taxon>Metazoa</taxon>
        <taxon>Chordata</taxon>
        <taxon>Craniata</taxon>
        <taxon>Vertebrata</taxon>
        <taxon>Euteleostomi</taxon>
        <taxon>Mammalia</taxon>
        <taxon>Eutheria</taxon>
        <taxon>Laurasiatheria</taxon>
        <taxon>Carnivora</taxon>
        <taxon>Feliformia</taxon>
        <taxon>Felidae</taxon>
        <taxon>Felinae</taxon>
        <taxon>Felis</taxon>
    </lineage>
</organism>
<keyword evidence="2" id="KW-0460">Magnesium</keyword>
<keyword evidence="1" id="KW-0547">Nucleotide-binding</keyword>
<reference evidence="5" key="3">
    <citation type="submission" date="2025-09" db="UniProtKB">
        <authorList>
            <consortium name="Ensembl"/>
        </authorList>
    </citation>
    <scope>IDENTIFICATION</scope>
    <source>
        <strain evidence="5">breed Abyssinian</strain>
    </source>
</reference>
<sequence length="237" mass="25705">MGCTLSAEERAALERSKAIEKNLKEDGISAAKDVKLLLLGAGESGKSTIVKQMKIIHEDGFSGEDVKQYKPVVYSNTIQSLAAIVRAMDTLGIEYGDKERKMKIDSKRLRKPGSQVQLLLMVLLSGSVGVGRKSWDPERPHPRVPPAHPDSRTCVLPRVDVNFVSSICSSESAASSPSATPFCLEYSVLRDTGTSPDRLRLPGPLATYQCKLWPLTDGCPPPPVPSLLAKPRFPLPG</sequence>
<reference evidence="5" key="2">
    <citation type="submission" date="2025-08" db="UniProtKB">
        <authorList>
            <consortium name="Ensembl"/>
        </authorList>
    </citation>
    <scope>IDENTIFICATION</scope>
    <source>
        <strain evidence="5">breed Abyssinian</strain>
    </source>
</reference>
<dbReference type="InterPro" id="IPR001019">
    <property type="entry name" value="Gprotein_alpha_su"/>
</dbReference>
<accession>A0ABI7W0X0</accession>
<evidence type="ECO:0000313" key="6">
    <source>
        <dbReference type="Proteomes" id="UP000823872"/>
    </source>
</evidence>
<keyword evidence="4" id="KW-0807">Transducer</keyword>
<proteinExistence type="predicted"/>
<dbReference type="PROSITE" id="PS51882">
    <property type="entry name" value="G_ALPHA"/>
    <property type="match status" value="1"/>
</dbReference>